<keyword evidence="3" id="KW-1185">Reference proteome</keyword>
<dbReference type="Pfam" id="PF22322">
    <property type="entry name" value="DUF6973"/>
    <property type="match status" value="1"/>
</dbReference>
<evidence type="ECO:0000313" key="2">
    <source>
        <dbReference type="EMBL" id="TMU54938.1"/>
    </source>
</evidence>
<gene>
    <name evidence="2" type="ORF">FGG15_12140</name>
</gene>
<reference evidence="2 3" key="1">
    <citation type="submission" date="2019-05" db="EMBL/GenBank/DDBJ databases">
        <title>Flagellimonas sp. AsT0115, sp. nov., isolated from a marine red algae, Asparagopsis taxiformis.</title>
        <authorList>
            <person name="Kim J."/>
            <person name="Jeong S.E."/>
            <person name="Jeon C.O."/>
        </authorList>
    </citation>
    <scope>NUCLEOTIDE SEQUENCE [LARGE SCALE GENOMIC DNA]</scope>
    <source>
        <strain evidence="2 3">AsT0115</strain>
    </source>
</reference>
<name>A0ABY2WJB8_9FLAO</name>
<protein>
    <recommendedName>
        <fullName evidence="1">DUF6973 domain-containing protein</fullName>
    </recommendedName>
</protein>
<proteinExistence type="predicted"/>
<evidence type="ECO:0000313" key="3">
    <source>
        <dbReference type="Proteomes" id="UP000751614"/>
    </source>
</evidence>
<dbReference type="EMBL" id="VCNI01000002">
    <property type="protein sequence ID" value="TMU54938.1"/>
    <property type="molecule type" value="Genomic_DNA"/>
</dbReference>
<dbReference type="Proteomes" id="UP000751614">
    <property type="component" value="Unassembled WGS sequence"/>
</dbReference>
<organism evidence="2 3">
    <name type="scientific">Flagellimonas algicola</name>
    <dbReference type="NCBI Taxonomy" id="2583815"/>
    <lineage>
        <taxon>Bacteria</taxon>
        <taxon>Pseudomonadati</taxon>
        <taxon>Bacteroidota</taxon>
        <taxon>Flavobacteriia</taxon>
        <taxon>Flavobacteriales</taxon>
        <taxon>Flavobacteriaceae</taxon>
        <taxon>Flagellimonas</taxon>
    </lineage>
</organism>
<feature type="domain" description="DUF6973" evidence="1">
    <location>
        <begin position="1"/>
        <end position="99"/>
    </location>
</feature>
<dbReference type="InterPro" id="IPR054246">
    <property type="entry name" value="DUF6973"/>
</dbReference>
<sequence>MAISTREFGKLHHKNGPANAFRHALWNFLIAQKSHKWNKNKLSVLKWTEKITDWHEHAFPNSDLAKKMDLHNNAMGRILFREQESHSAHHIVVMLKQMAAVSTKIDSNSDLDSLHNNLIHIVEEQ</sequence>
<accession>A0ABY2WJB8</accession>
<evidence type="ECO:0000259" key="1">
    <source>
        <dbReference type="Pfam" id="PF22322"/>
    </source>
</evidence>
<comment type="caution">
    <text evidence="2">The sequence shown here is derived from an EMBL/GenBank/DDBJ whole genome shotgun (WGS) entry which is preliminary data.</text>
</comment>